<evidence type="ECO:0000256" key="2">
    <source>
        <dbReference type="ARBA" id="ARBA00038251"/>
    </source>
</evidence>
<evidence type="ECO:0000256" key="3">
    <source>
        <dbReference type="PROSITE-ProRule" id="PRU00339"/>
    </source>
</evidence>
<evidence type="ECO:0000313" key="6">
    <source>
        <dbReference type="EMBL" id="KAF9478780.1"/>
    </source>
</evidence>
<dbReference type="SUPFAM" id="SSF48452">
    <property type="entry name" value="TPR-like"/>
    <property type="match status" value="2"/>
</dbReference>
<dbReference type="PANTHER" id="PTHR23083:SF464">
    <property type="entry name" value="TETRATRICOPEPTIDE REPEAT DOMAIN 7, ISOFORM A"/>
    <property type="match status" value="1"/>
</dbReference>
<gene>
    <name evidence="6" type="ORF">BDN70DRAFT_879591</name>
</gene>
<feature type="compositionally biased region" description="Low complexity" evidence="5">
    <location>
        <begin position="1238"/>
        <end position="1268"/>
    </location>
</feature>
<reference evidence="6" key="1">
    <citation type="submission" date="2020-11" db="EMBL/GenBank/DDBJ databases">
        <authorList>
            <consortium name="DOE Joint Genome Institute"/>
            <person name="Ahrendt S."/>
            <person name="Riley R."/>
            <person name="Andreopoulos W."/>
            <person name="Labutti K."/>
            <person name="Pangilinan J."/>
            <person name="Ruiz-Duenas F.J."/>
            <person name="Barrasa J.M."/>
            <person name="Sanchez-Garcia M."/>
            <person name="Camarero S."/>
            <person name="Miyauchi S."/>
            <person name="Serrano A."/>
            <person name="Linde D."/>
            <person name="Babiker R."/>
            <person name="Drula E."/>
            <person name="Ayuso-Fernandez I."/>
            <person name="Pacheco R."/>
            <person name="Padilla G."/>
            <person name="Ferreira P."/>
            <person name="Barriuso J."/>
            <person name="Kellner H."/>
            <person name="Castanera R."/>
            <person name="Alfaro M."/>
            <person name="Ramirez L."/>
            <person name="Pisabarro A.G."/>
            <person name="Kuo A."/>
            <person name="Tritt A."/>
            <person name="Lipzen A."/>
            <person name="He G."/>
            <person name="Yan M."/>
            <person name="Ng V."/>
            <person name="Cullen D."/>
            <person name="Martin F."/>
            <person name="Rosso M.-N."/>
            <person name="Henrissat B."/>
            <person name="Hibbett D."/>
            <person name="Martinez A.T."/>
            <person name="Grigoriev I.V."/>
        </authorList>
    </citation>
    <scope>NUCLEOTIDE SEQUENCE</scope>
    <source>
        <strain evidence="6">CIRM-BRFM 674</strain>
    </source>
</reference>
<name>A0A9P6CZW8_9AGAR</name>
<evidence type="ECO:0000256" key="4">
    <source>
        <dbReference type="SAM" id="Coils"/>
    </source>
</evidence>
<evidence type="ECO:0000256" key="1">
    <source>
        <dbReference type="ARBA" id="ARBA00002550"/>
    </source>
</evidence>
<dbReference type="EMBL" id="MU155227">
    <property type="protein sequence ID" value="KAF9478780.1"/>
    <property type="molecule type" value="Genomic_DNA"/>
</dbReference>
<sequence length="1477" mass="161542">MSTPKERHYWAQLRAALTGGLWRASHPAKALNGTALPWSELLRKFNKHCQGYRDVSDMAAQTRALALLLSARYADDDEDDEIAMPGVEKGAEESKELGVDGVCVLPEERIEEALVGYEILRSHTTSNFDTIHLALAYYAFALKRPEECLAHLQKVTGLLQYQAFIPTTPDSARTSLIVPSYAPSTTSFAGSFASTSTADGMMPEVRDGRVWAMTEALRSLCIQGMSLELLHPSDPYKAIVSYRQALPLLTILQVELGLTSNASAPNAGKTPYRAAAQDLFNQTRELWRWVETLLWRAVILSAKTSDVFVITDAATQESVPAPPIESRTSSTSTVTPATSTTLNNSLWTWLSHYSACGSFWPPSFRAKHRSTVSVIHLRAFILRFGGPRSPPTPVSSGTTSRRSSMSSAAEAQKQKSWRTEALAVVKAYREVLTASTRFPRAGDRNFKVEEFVEICVALWEAGWVVKYGKGVRSKSGWENVGEDLGTSWVIDILHWSQTLTFNSSLILRHLTKLLHLSATSALSPAPYNRVLAKRTLKLYIQVVGKAWEASNEGVGEDMDTDSRWVETLVFGARMLASETARHFREGGVVEPSPTAIYPQGDSATSSLLSSYFTGHSLASVEQVHPARPHAPLEDDEAQIDDVREAARVLEKARQRLDESDTRLLAEVLLAEGVIWGLLGVISQDSLKRPSQLQNAHAALLRSIHINPTPSAYYHLALSFARRIPSTASVPPTVIHHSSTSAPEGTPTADPYVHVHSVQRALECAGLAVEGQPTDVRYWHLLGLLLSAQENWAGAREVLERGAALDFYDSDEERIAAQTQQVSSEDEEVDEDEEDEEESEDDDVESGDAFVLLGPNGTDQKGQAANGNASLPKRKRSATITANGTASVGVKPVTPAKTTVLDPTAASLPPASTILKYLHPTSPPQRSEAYALTFDQYPPAPTVLFERHLQLRMTQVTLMEVMNGPEGAEEGWLEVFAWIADKHRELRNGLDTSVVEKKNAAPAPVVADTTQPDEKIAKMRMYQGLSIAAANATAIANPGAMAASWSGTHQSLEVPIGITISPATPEVDVHEDMRLVEESLVVAQIYDEKDEGRQRGSADSQDLQSNQAHEKGKSSSLREKKSPNSGGLYPKLKRSMSSERGGDTSKSKKVQQMLKNRVHKGRAGITAVSRKIGHGVARNGGLRRSTSSPDFHAALQPTSYQASSIHSRRRLSSIIRSSDEHERSFTDARVATPIQGEWSSAPSSAIPSSTSSQRDYGTTTSQTSTVVSTGPGGSRNAREDRLMSDLWLMSAATFRRLGKIEHAKGAIQEAELRDETNPNVWVQLGLYYISLRLYQQAVDSFQKARFISPDDVPSTVHLSRLYLDPEVTAKLPHSSTKKYVTPAPSPLASSPSSASVPREKVSETSAPTSTPDTDLATGMLARLAKARGWDIPEVWYFLSKAYALQGRREMEREALKTALELSEGRGVRDIGIALGWCL</sequence>
<accession>A0A9P6CZW8</accession>
<feature type="compositionally biased region" description="Low complexity" evidence="5">
    <location>
        <begin position="394"/>
        <end position="407"/>
    </location>
</feature>
<feature type="compositionally biased region" description="Acidic residues" evidence="5">
    <location>
        <begin position="823"/>
        <end position="845"/>
    </location>
</feature>
<dbReference type="InterPro" id="IPR011990">
    <property type="entry name" value="TPR-like_helical_dom_sf"/>
</dbReference>
<dbReference type="OrthoDB" id="29013at2759"/>
<comment type="caution">
    <text evidence="6">The sequence shown here is derived from an EMBL/GenBank/DDBJ whole genome shotgun (WGS) entry which is preliminary data.</text>
</comment>
<feature type="compositionally biased region" description="Low complexity" evidence="5">
    <location>
        <begin position="326"/>
        <end position="338"/>
    </location>
</feature>
<dbReference type="Gene3D" id="1.25.40.10">
    <property type="entry name" value="Tetratricopeptide repeat domain"/>
    <property type="match status" value="2"/>
</dbReference>
<comment type="function">
    <text evidence="1">Involved in endocytosis.</text>
</comment>
<organism evidence="6 7">
    <name type="scientific">Pholiota conissans</name>
    <dbReference type="NCBI Taxonomy" id="109636"/>
    <lineage>
        <taxon>Eukaryota</taxon>
        <taxon>Fungi</taxon>
        <taxon>Dikarya</taxon>
        <taxon>Basidiomycota</taxon>
        <taxon>Agaricomycotina</taxon>
        <taxon>Agaricomycetes</taxon>
        <taxon>Agaricomycetidae</taxon>
        <taxon>Agaricales</taxon>
        <taxon>Agaricineae</taxon>
        <taxon>Strophariaceae</taxon>
        <taxon>Pholiota</taxon>
    </lineage>
</organism>
<feature type="region of interest" description="Disordered" evidence="5">
    <location>
        <begin position="815"/>
        <end position="877"/>
    </location>
</feature>
<protein>
    <submittedName>
        <fullName evidence="6">TPR-like protein</fullName>
    </submittedName>
</protein>
<dbReference type="Proteomes" id="UP000807469">
    <property type="component" value="Unassembled WGS sequence"/>
</dbReference>
<feature type="compositionally biased region" description="Basic and acidic residues" evidence="5">
    <location>
        <begin position="1135"/>
        <end position="1145"/>
    </location>
</feature>
<feature type="repeat" description="TPR" evidence="3">
    <location>
        <begin position="1317"/>
        <end position="1350"/>
    </location>
</feature>
<comment type="similarity">
    <text evidence="2">Belongs to the YPP1 family.</text>
</comment>
<feature type="region of interest" description="Disordered" evidence="5">
    <location>
        <begin position="319"/>
        <end position="338"/>
    </location>
</feature>
<evidence type="ECO:0000256" key="5">
    <source>
        <dbReference type="SAM" id="MobiDB-lite"/>
    </source>
</evidence>
<feature type="compositionally biased region" description="Basic and acidic residues" evidence="5">
    <location>
        <begin position="1107"/>
        <end position="1121"/>
    </location>
</feature>
<dbReference type="InterPro" id="IPR019734">
    <property type="entry name" value="TPR_rpt"/>
</dbReference>
<feature type="compositionally biased region" description="Low complexity" evidence="5">
    <location>
        <begin position="1385"/>
        <end position="1395"/>
    </location>
</feature>
<proteinExistence type="inferred from homology"/>
<dbReference type="Pfam" id="PF13181">
    <property type="entry name" value="TPR_8"/>
    <property type="match status" value="2"/>
</dbReference>
<dbReference type="InterPro" id="IPR051722">
    <property type="entry name" value="Endocytosis_PI4K-reg_protein"/>
</dbReference>
<evidence type="ECO:0000313" key="7">
    <source>
        <dbReference type="Proteomes" id="UP000807469"/>
    </source>
</evidence>
<feature type="region of interest" description="Disordered" evidence="5">
    <location>
        <begin position="1372"/>
        <end position="1412"/>
    </location>
</feature>
<keyword evidence="4" id="KW-0175">Coiled coil</keyword>
<feature type="compositionally biased region" description="Basic and acidic residues" evidence="5">
    <location>
        <begin position="1086"/>
        <end position="1095"/>
    </location>
</feature>
<feature type="coiled-coil region" evidence="4">
    <location>
        <begin position="632"/>
        <end position="662"/>
    </location>
</feature>
<feature type="compositionally biased region" description="Polar residues" evidence="5">
    <location>
        <begin position="856"/>
        <end position="868"/>
    </location>
</feature>
<dbReference type="PROSITE" id="PS50005">
    <property type="entry name" value="TPR"/>
    <property type="match status" value="1"/>
</dbReference>
<dbReference type="PANTHER" id="PTHR23083">
    <property type="entry name" value="TETRATRICOPEPTIDE REPEAT PROTEIN, TPR"/>
    <property type="match status" value="1"/>
</dbReference>
<feature type="region of interest" description="Disordered" evidence="5">
    <location>
        <begin position="1086"/>
        <end position="1150"/>
    </location>
</feature>
<keyword evidence="7" id="KW-1185">Reference proteome</keyword>
<feature type="region of interest" description="Disordered" evidence="5">
    <location>
        <begin position="1232"/>
        <end position="1277"/>
    </location>
</feature>
<feature type="region of interest" description="Disordered" evidence="5">
    <location>
        <begin position="388"/>
        <end position="412"/>
    </location>
</feature>
<feature type="compositionally biased region" description="Polar residues" evidence="5">
    <location>
        <begin position="1096"/>
        <end position="1106"/>
    </location>
</feature>
<keyword evidence="3" id="KW-0802">TPR repeat</keyword>
<feature type="compositionally biased region" description="Polar residues" evidence="5">
    <location>
        <begin position="1402"/>
        <end position="1411"/>
    </location>
</feature>
<dbReference type="SMART" id="SM00028">
    <property type="entry name" value="TPR"/>
    <property type="match status" value="5"/>
</dbReference>